<dbReference type="EnsemblFungi" id="MAPG_11613T0">
    <property type="protein sequence ID" value="MAPG_11613T0"/>
    <property type="gene ID" value="MAPG_11613"/>
</dbReference>
<feature type="region of interest" description="Disordered" evidence="1">
    <location>
        <begin position="1"/>
        <end position="32"/>
    </location>
</feature>
<dbReference type="EMBL" id="GL876983">
    <property type="protein sequence ID" value="KLU92669.1"/>
    <property type="molecule type" value="Genomic_DNA"/>
</dbReference>
<dbReference type="AlphaFoldDB" id="A0A0C4EFQ7"/>
<dbReference type="EMBL" id="ADBL01002860">
    <property type="status" value="NOT_ANNOTATED_CDS"/>
    <property type="molecule type" value="Genomic_DNA"/>
</dbReference>
<evidence type="ECO:0000256" key="1">
    <source>
        <dbReference type="SAM" id="MobiDB-lite"/>
    </source>
</evidence>
<dbReference type="eggNOG" id="ENOG502RNGB">
    <property type="taxonomic scope" value="Eukaryota"/>
</dbReference>
<evidence type="ECO:0000313" key="2">
    <source>
        <dbReference type="EMBL" id="KLU92669.1"/>
    </source>
</evidence>
<reference evidence="2" key="3">
    <citation type="submission" date="2011-03" db="EMBL/GenBank/DDBJ databases">
        <title>Annotation of Magnaporthe poae ATCC 64411.</title>
        <authorList>
            <person name="Ma L.-J."/>
            <person name="Dead R."/>
            <person name="Young S.K."/>
            <person name="Zeng Q."/>
            <person name="Gargeya S."/>
            <person name="Fitzgerald M."/>
            <person name="Haas B."/>
            <person name="Abouelleil A."/>
            <person name="Alvarado L."/>
            <person name="Arachchi H.M."/>
            <person name="Berlin A."/>
            <person name="Brown A."/>
            <person name="Chapman S.B."/>
            <person name="Chen Z."/>
            <person name="Dunbar C."/>
            <person name="Freedman E."/>
            <person name="Gearin G."/>
            <person name="Gellesch M."/>
            <person name="Goldberg J."/>
            <person name="Griggs A."/>
            <person name="Gujja S."/>
            <person name="Heiman D."/>
            <person name="Howarth C."/>
            <person name="Larson L."/>
            <person name="Lui A."/>
            <person name="MacDonald P.J.P."/>
            <person name="Mehta T."/>
            <person name="Montmayeur A."/>
            <person name="Murphy C."/>
            <person name="Neiman D."/>
            <person name="Pearson M."/>
            <person name="Priest M."/>
            <person name="Roberts A."/>
            <person name="Saif S."/>
            <person name="Shea T."/>
            <person name="Shenoy N."/>
            <person name="Sisk P."/>
            <person name="Stolte C."/>
            <person name="Sykes S."/>
            <person name="Yandava C."/>
            <person name="Wortman J."/>
            <person name="Nusbaum C."/>
            <person name="Birren B."/>
        </authorList>
    </citation>
    <scope>NUCLEOTIDE SEQUENCE</scope>
    <source>
        <strain evidence="2">ATCC 64411</strain>
    </source>
</reference>
<dbReference type="Proteomes" id="UP000011715">
    <property type="component" value="Unassembled WGS sequence"/>
</dbReference>
<evidence type="ECO:0000313" key="4">
    <source>
        <dbReference type="Proteomes" id="UP000011715"/>
    </source>
</evidence>
<evidence type="ECO:0000313" key="3">
    <source>
        <dbReference type="EnsemblFungi" id="MAPG_11613T0"/>
    </source>
</evidence>
<protein>
    <submittedName>
        <fullName evidence="2 3">Uncharacterized protein</fullName>
    </submittedName>
</protein>
<name>A0A0C4EFQ7_MAGP6</name>
<reference evidence="2" key="1">
    <citation type="submission" date="2010-05" db="EMBL/GenBank/DDBJ databases">
        <title>The Genome Sequence of Magnaporthe poae strain ATCC 64411.</title>
        <authorList>
            <consortium name="The Broad Institute Genome Sequencing Platform"/>
            <consortium name="Broad Institute Genome Sequencing Center for Infectious Disease"/>
            <person name="Ma L.-J."/>
            <person name="Dead R."/>
            <person name="Young S."/>
            <person name="Zeng Q."/>
            <person name="Koehrsen M."/>
            <person name="Alvarado L."/>
            <person name="Berlin A."/>
            <person name="Chapman S.B."/>
            <person name="Chen Z."/>
            <person name="Freedman E."/>
            <person name="Gellesch M."/>
            <person name="Goldberg J."/>
            <person name="Griggs A."/>
            <person name="Gujja S."/>
            <person name="Heilman E.R."/>
            <person name="Heiman D."/>
            <person name="Hepburn T."/>
            <person name="Howarth C."/>
            <person name="Jen D."/>
            <person name="Larson L."/>
            <person name="Mehta T."/>
            <person name="Neiman D."/>
            <person name="Pearson M."/>
            <person name="Roberts A."/>
            <person name="Saif S."/>
            <person name="Shea T."/>
            <person name="Shenoy N."/>
            <person name="Sisk P."/>
            <person name="Stolte C."/>
            <person name="Sykes S."/>
            <person name="Walk T."/>
            <person name="White J."/>
            <person name="Yandava C."/>
            <person name="Haas B."/>
            <person name="Nusbaum C."/>
            <person name="Birren B."/>
        </authorList>
    </citation>
    <scope>NUCLEOTIDE SEQUENCE</scope>
    <source>
        <strain evidence="2">ATCC 64411</strain>
    </source>
</reference>
<proteinExistence type="predicted"/>
<sequence length="101" mass="11154">MEDGLAQMKTGLQGPVPTLKEDRALRRPGHRAGITCPTDSVRGCKALRDVDARARLAHTGLVVYDKIHQYKGATRKESTGPTVKRLCEDCCPNDDQIYMSI</sequence>
<accession>A0A0C4EFQ7</accession>
<dbReference type="VEuPathDB" id="FungiDB:MAPG_11613"/>
<keyword evidence="4" id="KW-1185">Reference proteome</keyword>
<reference evidence="3" key="4">
    <citation type="journal article" date="2015" name="G3 (Bethesda)">
        <title>Genome sequences of three phytopathogenic species of the Magnaporthaceae family of fungi.</title>
        <authorList>
            <person name="Okagaki L.H."/>
            <person name="Nunes C.C."/>
            <person name="Sailsbery J."/>
            <person name="Clay B."/>
            <person name="Brown D."/>
            <person name="John T."/>
            <person name="Oh Y."/>
            <person name="Young N."/>
            <person name="Fitzgerald M."/>
            <person name="Haas B.J."/>
            <person name="Zeng Q."/>
            <person name="Young S."/>
            <person name="Adiconis X."/>
            <person name="Fan L."/>
            <person name="Levin J.Z."/>
            <person name="Mitchell T.K."/>
            <person name="Okubara P.A."/>
            <person name="Farman M.L."/>
            <person name="Kohn L.M."/>
            <person name="Birren B."/>
            <person name="Ma L.-J."/>
            <person name="Dean R.A."/>
        </authorList>
    </citation>
    <scope>NUCLEOTIDE SEQUENCE</scope>
    <source>
        <strain evidence="3">ATCC 64411 / 73-15</strain>
    </source>
</reference>
<organism evidence="3 4">
    <name type="scientific">Magnaporthiopsis poae (strain ATCC 64411 / 73-15)</name>
    <name type="common">Kentucky bluegrass fungus</name>
    <name type="synonym">Magnaporthe poae</name>
    <dbReference type="NCBI Taxonomy" id="644358"/>
    <lineage>
        <taxon>Eukaryota</taxon>
        <taxon>Fungi</taxon>
        <taxon>Dikarya</taxon>
        <taxon>Ascomycota</taxon>
        <taxon>Pezizomycotina</taxon>
        <taxon>Sordariomycetes</taxon>
        <taxon>Sordariomycetidae</taxon>
        <taxon>Magnaporthales</taxon>
        <taxon>Magnaporthaceae</taxon>
        <taxon>Magnaporthiopsis</taxon>
    </lineage>
</organism>
<gene>
    <name evidence="2" type="ORF">MAPG_11613</name>
</gene>
<reference evidence="4" key="2">
    <citation type="submission" date="2010-05" db="EMBL/GenBank/DDBJ databases">
        <title>The genome sequence of Magnaporthe poae strain ATCC 64411.</title>
        <authorList>
            <person name="Ma L.-J."/>
            <person name="Dead R."/>
            <person name="Young S."/>
            <person name="Zeng Q."/>
            <person name="Koehrsen M."/>
            <person name="Alvarado L."/>
            <person name="Berlin A."/>
            <person name="Chapman S.B."/>
            <person name="Chen Z."/>
            <person name="Freedman E."/>
            <person name="Gellesch M."/>
            <person name="Goldberg J."/>
            <person name="Griggs A."/>
            <person name="Gujja S."/>
            <person name="Heilman E.R."/>
            <person name="Heiman D."/>
            <person name="Hepburn T."/>
            <person name="Howarth C."/>
            <person name="Jen D."/>
            <person name="Larson L."/>
            <person name="Mehta T."/>
            <person name="Neiman D."/>
            <person name="Pearson M."/>
            <person name="Roberts A."/>
            <person name="Saif S."/>
            <person name="Shea T."/>
            <person name="Shenoy N."/>
            <person name="Sisk P."/>
            <person name="Stolte C."/>
            <person name="Sykes S."/>
            <person name="Walk T."/>
            <person name="White J."/>
            <person name="Yandava C."/>
            <person name="Haas B."/>
            <person name="Nusbaum C."/>
            <person name="Birren B."/>
        </authorList>
    </citation>
    <scope>NUCLEOTIDE SEQUENCE [LARGE SCALE GENOMIC DNA]</scope>
    <source>
        <strain evidence="4">ATCC 64411 / 73-15</strain>
    </source>
</reference>
<dbReference type="OrthoDB" id="10428103at2759"/>
<reference evidence="3" key="5">
    <citation type="submission" date="2015-06" db="UniProtKB">
        <authorList>
            <consortium name="EnsemblFungi"/>
        </authorList>
    </citation>
    <scope>IDENTIFICATION</scope>
    <source>
        <strain evidence="3">ATCC 64411</strain>
    </source>
</reference>